<keyword evidence="2" id="KW-0472">Membrane</keyword>
<evidence type="ECO:0000256" key="1">
    <source>
        <dbReference type="SAM" id="MobiDB-lite"/>
    </source>
</evidence>
<evidence type="ECO:0000256" key="3">
    <source>
        <dbReference type="SAM" id="SignalP"/>
    </source>
</evidence>
<dbReference type="EMBL" id="CP001769">
    <property type="protein sequence ID" value="ADB39282.1"/>
    <property type="molecule type" value="Genomic_DNA"/>
</dbReference>
<feature type="chain" id="PRO_5003034979" description="MYXO-CTERM domain-containing protein" evidence="3">
    <location>
        <begin position="26"/>
        <end position="151"/>
    </location>
</feature>
<keyword evidence="2" id="KW-1133">Transmembrane helix</keyword>
<dbReference type="HOGENOM" id="CLU_1730250_0_0_10"/>
<keyword evidence="3" id="KW-0732">Signal</keyword>
<feature type="compositionally biased region" description="Basic and acidic residues" evidence="1">
    <location>
        <begin position="109"/>
        <end position="125"/>
    </location>
</feature>
<feature type="region of interest" description="Disordered" evidence="1">
    <location>
        <begin position="100"/>
        <end position="125"/>
    </location>
</feature>
<dbReference type="AlphaFoldDB" id="D2QN93"/>
<evidence type="ECO:0000313" key="4">
    <source>
        <dbReference type="EMBL" id="ADB39282.1"/>
    </source>
</evidence>
<proteinExistence type="predicted"/>
<feature type="transmembrane region" description="Helical" evidence="2">
    <location>
        <begin position="49"/>
        <end position="66"/>
    </location>
</feature>
<dbReference type="STRING" id="504472.Slin_3271"/>
<dbReference type="eggNOG" id="ENOG502ZWR0">
    <property type="taxonomic scope" value="Bacteria"/>
</dbReference>
<name>D2QN93_SPILD</name>
<gene>
    <name evidence="4" type="ordered locus">Slin_3271</name>
</gene>
<keyword evidence="5" id="KW-1185">Reference proteome</keyword>
<dbReference type="NCBIfam" id="NF041742">
    <property type="entry name" value="WGxxGxxG_fam"/>
    <property type="match status" value="2"/>
</dbReference>
<evidence type="ECO:0000313" key="5">
    <source>
        <dbReference type="Proteomes" id="UP000002028"/>
    </source>
</evidence>
<feature type="signal peptide" evidence="3">
    <location>
        <begin position="1"/>
        <end position="25"/>
    </location>
</feature>
<evidence type="ECO:0000256" key="2">
    <source>
        <dbReference type="SAM" id="Phobius"/>
    </source>
</evidence>
<dbReference type="Proteomes" id="UP000002028">
    <property type="component" value="Chromosome"/>
</dbReference>
<feature type="transmembrane region" description="Helical" evidence="2">
    <location>
        <begin position="131"/>
        <end position="148"/>
    </location>
</feature>
<evidence type="ECO:0008006" key="6">
    <source>
        <dbReference type="Google" id="ProtNLM"/>
    </source>
</evidence>
<feature type="transmembrane region" description="Helical" evidence="2">
    <location>
        <begin position="78"/>
        <end position="97"/>
    </location>
</feature>
<dbReference type="RefSeq" id="WP_012927805.1">
    <property type="nucleotide sequence ID" value="NC_013730.1"/>
</dbReference>
<keyword evidence="2" id="KW-0812">Transmembrane</keyword>
<reference evidence="4 5" key="1">
    <citation type="journal article" date="2010" name="Stand. Genomic Sci.">
        <title>Complete genome sequence of Spirosoma linguale type strain (1).</title>
        <authorList>
            <person name="Lail K."/>
            <person name="Sikorski J."/>
            <person name="Saunders E."/>
            <person name="Lapidus A."/>
            <person name="Glavina Del Rio T."/>
            <person name="Copeland A."/>
            <person name="Tice H."/>
            <person name="Cheng J.-F."/>
            <person name="Lucas S."/>
            <person name="Nolan M."/>
            <person name="Bruce D."/>
            <person name="Goodwin L."/>
            <person name="Pitluck S."/>
            <person name="Ivanova N."/>
            <person name="Mavromatis K."/>
            <person name="Ovchinnikova G."/>
            <person name="Pati A."/>
            <person name="Chen A."/>
            <person name="Palaniappan K."/>
            <person name="Land M."/>
            <person name="Hauser L."/>
            <person name="Chang Y.-J."/>
            <person name="Jeffries C.D."/>
            <person name="Chain P."/>
            <person name="Brettin T."/>
            <person name="Detter J.C."/>
            <person name="Schuetze A."/>
            <person name="Rohde M."/>
            <person name="Tindall B.J."/>
            <person name="Goeker M."/>
            <person name="Bristow J."/>
            <person name="Eisen J.A."/>
            <person name="Markowitz V."/>
            <person name="Hugenholtz P."/>
            <person name="Kyrpides N.C."/>
            <person name="Klenk H.-P."/>
            <person name="Chen F."/>
        </authorList>
    </citation>
    <scope>NUCLEOTIDE SEQUENCE [LARGE SCALE GENOMIC DNA]</scope>
    <source>
        <strain evidence="5">ATCC 33905 / DSM 74 / LMG 10896 / Claus 1</strain>
    </source>
</reference>
<accession>D2QN93</accession>
<protein>
    <recommendedName>
        <fullName evidence="6">MYXO-CTERM domain-containing protein</fullName>
    </recommendedName>
</protein>
<sequence length="151" mass="16227">MKKIRATVPVFFLAILLSIVNPVLAQTRSDQNSDPYAEASQNDRGKDNSVSLGWIGLLGLAGLLGLRRRKGGTTTTTMRTVTIVTSTLILGATLATVTPANSQNQSTDKGLDDDNTVHTGQRDTEDHETNYDWVGFFGLAGLVGVIGPRQR</sequence>
<dbReference type="KEGG" id="sli:Slin_3271"/>
<organism evidence="4 5">
    <name type="scientific">Spirosoma linguale (strain ATCC 33905 / DSM 74 / LMG 10896 / Claus 1)</name>
    <dbReference type="NCBI Taxonomy" id="504472"/>
    <lineage>
        <taxon>Bacteria</taxon>
        <taxon>Pseudomonadati</taxon>
        <taxon>Bacteroidota</taxon>
        <taxon>Cytophagia</taxon>
        <taxon>Cytophagales</taxon>
        <taxon>Cytophagaceae</taxon>
        <taxon>Spirosoma</taxon>
    </lineage>
</organism>